<name>A0A7J7XIM5_MYOMY</name>
<feature type="compositionally biased region" description="Basic and acidic residues" evidence="1">
    <location>
        <begin position="87"/>
        <end position="107"/>
    </location>
</feature>
<reference evidence="2 3" key="1">
    <citation type="journal article" date="2020" name="Nature">
        <title>Six reference-quality genomes reveal evolution of bat adaptations.</title>
        <authorList>
            <person name="Jebb D."/>
            <person name="Huang Z."/>
            <person name="Pippel M."/>
            <person name="Hughes G.M."/>
            <person name="Lavrichenko K."/>
            <person name="Devanna P."/>
            <person name="Winkler S."/>
            <person name="Jermiin L.S."/>
            <person name="Skirmuntt E.C."/>
            <person name="Katzourakis A."/>
            <person name="Burkitt-Gray L."/>
            <person name="Ray D.A."/>
            <person name="Sullivan K.A.M."/>
            <person name="Roscito J.G."/>
            <person name="Kirilenko B.M."/>
            <person name="Davalos L.M."/>
            <person name="Corthals A.P."/>
            <person name="Power M.L."/>
            <person name="Jones G."/>
            <person name="Ransome R.D."/>
            <person name="Dechmann D.K.N."/>
            <person name="Locatelli A.G."/>
            <person name="Puechmaille S.J."/>
            <person name="Fedrigo O."/>
            <person name="Jarvis E.D."/>
            <person name="Hiller M."/>
            <person name="Vernes S.C."/>
            <person name="Myers E.W."/>
            <person name="Teeling E.C."/>
        </authorList>
    </citation>
    <scope>NUCLEOTIDE SEQUENCE [LARGE SCALE GENOMIC DNA]</scope>
    <source>
        <strain evidence="2">MMyoMyo1</strain>
        <tissue evidence="2">Flight muscle</tissue>
    </source>
</reference>
<sequence length="137" mass="16504">MGKISTDEDEKKILGTIFRRYRIRPSIIPVPGVLLTFNLRTRMTEPRRTEPRRTETRRTEPRRTEARRTETRRTEPRRTETRRKTRRTETRRTEARRTETRRTETRRTPARPSLDQFQDVLDGLCRTHAENFSVPSP</sequence>
<dbReference type="Proteomes" id="UP000527355">
    <property type="component" value="Unassembled WGS sequence"/>
</dbReference>
<keyword evidence="3" id="KW-1185">Reference proteome</keyword>
<feature type="compositionally biased region" description="Basic and acidic residues" evidence="1">
    <location>
        <begin position="42"/>
        <end position="79"/>
    </location>
</feature>
<gene>
    <name evidence="2" type="ORF">mMyoMyo1_011762</name>
</gene>
<comment type="caution">
    <text evidence="2">The sequence shown here is derived from an EMBL/GenBank/DDBJ whole genome shotgun (WGS) entry which is preliminary data.</text>
</comment>
<dbReference type="AlphaFoldDB" id="A0A7J7XIM5"/>
<organism evidence="2 3">
    <name type="scientific">Myotis myotis</name>
    <name type="common">Greater mouse-eared bat</name>
    <name type="synonym">Vespertilio myotis</name>
    <dbReference type="NCBI Taxonomy" id="51298"/>
    <lineage>
        <taxon>Eukaryota</taxon>
        <taxon>Metazoa</taxon>
        <taxon>Chordata</taxon>
        <taxon>Craniata</taxon>
        <taxon>Vertebrata</taxon>
        <taxon>Euteleostomi</taxon>
        <taxon>Mammalia</taxon>
        <taxon>Eutheria</taxon>
        <taxon>Laurasiatheria</taxon>
        <taxon>Chiroptera</taxon>
        <taxon>Yangochiroptera</taxon>
        <taxon>Vespertilionidae</taxon>
        <taxon>Myotis</taxon>
    </lineage>
</organism>
<evidence type="ECO:0000313" key="2">
    <source>
        <dbReference type="EMBL" id="KAF6349206.1"/>
    </source>
</evidence>
<feature type="region of interest" description="Disordered" evidence="1">
    <location>
        <begin position="39"/>
        <end position="117"/>
    </location>
</feature>
<evidence type="ECO:0000313" key="3">
    <source>
        <dbReference type="Proteomes" id="UP000527355"/>
    </source>
</evidence>
<proteinExistence type="predicted"/>
<protein>
    <submittedName>
        <fullName evidence="2">Uncharacterized protein</fullName>
    </submittedName>
</protein>
<evidence type="ECO:0000256" key="1">
    <source>
        <dbReference type="SAM" id="MobiDB-lite"/>
    </source>
</evidence>
<dbReference type="EMBL" id="JABWUV010000006">
    <property type="protein sequence ID" value="KAF6349206.1"/>
    <property type="molecule type" value="Genomic_DNA"/>
</dbReference>
<accession>A0A7J7XIM5</accession>